<protein>
    <recommendedName>
        <fullName evidence="14">ABC multidrug transporter MDR2</fullName>
    </recommendedName>
</protein>
<evidence type="ECO:0000313" key="19">
    <source>
        <dbReference type="EMBL" id="PIG88998.1"/>
    </source>
</evidence>
<dbReference type="GO" id="GO:0005524">
    <property type="term" value="F:ATP binding"/>
    <property type="evidence" value="ECO:0007669"/>
    <property type="project" value="UniProtKB-KW"/>
</dbReference>
<dbReference type="GO" id="GO:0015421">
    <property type="term" value="F:ABC-type oligopeptide transporter activity"/>
    <property type="evidence" value="ECO:0007669"/>
    <property type="project" value="TreeGrafter"/>
</dbReference>
<dbReference type="FunFam" id="3.40.50.300:FF:000913">
    <property type="entry name" value="ABC multidrug transporter SitT"/>
    <property type="match status" value="1"/>
</dbReference>
<feature type="region of interest" description="Disordered" evidence="15">
    <location>
        <begin position="1585"/>
        <end position="1623"/>
    </location>
</feature>
<dbReference type="SMART" id="SM00382">
    <property type="entry name" value="AAA"/>
    <property type="match status" value="2"/>
</dbReference>
<dbReference type="FunFam" id="2.60.40.1180:FF:000007">
    <property type="entry name" value="Sucrose isomerase"/>
    <property type="match status" value="1"/>
</dbReference>
<dbReference type="GO" id="GO:0005886">
    <property type="term" value="C:plasma membrane"/>
    <property type="evidence" value="ECO:0007669"/>
    <property type="project" value="UniProtKB-SubCell"/>
</dbReference>
<dbReference type="Gene3D" id="3.90.400.10">
    <property type="entry name" value="Oligo-1,6-glucosidase, Domain 2"/>
    <property type="match status" value="1"/>
</dbReference>
<evidence type="ECO:0000256" key="2">
    <source>
        <dbReference type="ARBA" id="ARBA00007577"/>
    </source>
</evidence>
<organism evidence="19 20">
    <name type="scientific">Aspergillus arachidicola</name>
    <dbReference type="NCBI Taxonomy" id="656916"/>
    <lineage>
        <taxon>Eukaryota</taxon>
        <taxon>Fungi</taxon>
        <taxon>Dikarya</taxon>
        <taxon>Ascomycota</taxon>
        <taxon>Pezizomycotina</taxon>
        <taxon>Eurotiomycetes</taxon>
        <taxon>Eurotiomycetidae</taxon>
        <taxon>Eurotiales</taxon>
        <taxon>Aspergillaceae</taxon>
        <taxon>Aspergillus</taxon>
        <taxon>Aspergillus subgen. Circumdati</taxon>
    </lineage>
</organism>
<dbReference type="FunFam" id="3.20.20.80:FF:000087">
    <property type="entry name" value="Oligo-1,6-glucosidase IMA1"/>
    <property type="match status" value="1"/>
</dbReference>
<feature type="transmembrane region" description="Helical" evidence="16">
    <location>
        <begin position="1794"/>
        <end position="1813"/>
    </location>
</feature>
<feature type="domain" description="ABC transporter" evidence="17">
    <location>
        <begin position="1998"/>
        <end position="2235"/>
    </location>
</feature>
<evidence type="ECO:0000256" key="11">
    <source>
        <dbReference type="ARBA" id="ARBA00023136"/>
    </source>
</evidence>
<feature type="transmembrane region" description="Helical" evidence="16">
    <location>
        <begin position="996"/>
        <end position="1018"/>
    </location>
</feature>
<comment type="caution">
    <text evidence="19">The sequence shown here is derived from an EMBL/GenBank/DDBJ whole genome shotgun (WGS) entry which is preliminary data.</text>
</comment>
<dbReference type="Pfam" id="PF00005">
    <property type="entry name" value="ABC_tran"/>
    <property type="match status" value="2"/>
</dbReference>
<feature type="transmembrane region" description="Helical" evidence="16">
    <location>
        <begin position="930"/>
        <end position="955"/>
    </location>
</feature>
<evidence type="ECO:0000256" key="13">
    <source>
        <dbReference type="ARBA" id="ARBA00026248"/>
    </source>
</evidence>
<dbReference type="Gene3D" id="1.20.1560.10">
    <property type="entry name" value="ABC transporter type 1, transmembrane domain"/>
    <property type="match status" value="1"/>
</dbReference>
<dbReference type="CDD" id="cd11333">
    <property type="entry name" value="AmyAc_SI_OligoGlu_DGase"/>
    <property type="match status" value="1"/>
</dbReference>
<feature type="transmembrane region" description="Helical" evidence="16">
    <location>
        <begin position="1875"/>
        <end position="1895"/>
    </location>
</feature>
<evidence type="ECO:0000256" key="16">
    <source>
        <dbReference type="SAM" id="Phobius"/>
    </source>
</evidence>
<dbReference type="PROSITE" id="PS50893">
    <property type="entry name" value="ABC_TRANSPORTER_2"/>
    <property type="match status" value="2"/>
</dbReference>
<evidence type="ECO:0000256" key="4">
    <source>
        <dbReference type="ARBA" id="ARBA00022448"/>
    </source>
</evidence>
<dbReference type="InterPro" id="IPR045857">
    <property type="entry name" value="O16G_dom_2"/>
</dbReference>
<dbReference type="STRING" id="656916.A0A2G7G822"/>
<evidence type="ECO:0000256" key="14">
    <source>
        <dbReference type="ARBA" id="ARBA00049740"/>
    </source>
</evidence>
<evidence type="ECO:0000259" key="17">
    <source>
        <dbReference type="PROSITE" id="PS50893"/>
    </source>
</evidence>
<dbReference type="InterPro" id="IPR006047">
    <property type="entry name" value="GH13_cat_dom"/>
</dbReference>
<evidence type="ECO:0000256" key="1">
    <source>
        <dbReference type="ARBA" id="ARBA00004651"/>
    </source>
</evidence>
<dbReference type="EMBL" id="NEXV01000082">
    <property type="protein sequence ID" value="PIG88998.1"/>
    <property type="molecule type" value="Genomic_DNA"/>
</dbReference>
<comment type="subcellular location">
    <subcellularLocation>
        <location evidence="1">Cell membrane</location>
        <topology evidence="1">Multi-pass membrane protein</topology>
    </subcellularLocation>
</comment>
<feature type="transmembrane region" description="Helical" evidence="16">
    <location>
        <begin position="651"/>
        <end position="670"/>
    </location>
</feature>
<reference evidence="19 20" key="1">
    <citation type="submission" date="2017-05" db="EMBL/GenBank/DDBJ databases">
        <title>Genome sequence for an aflatoxigenic pathogen of Argentinian peanut, Aspergillus arachidicola.</title>
        <authorList>
            <person name="Moore G."/>
            <person name="Beltz S.B."/>
            <person name="Mack B.M."/>
        </authorList>
    </citation>
    <scope>NUCLEOTIDE SEQUENCE [LARGE SCALE GENOMIC DNA]</scope>
    <source>
        <strain evidence="19 20">CBS 117610</strain>
    </source>
</reference>
<feature type="compositionally biased region" description="Basic and acidic residues" evidence="15">
    <location>
        <begin position="1586"/>
        <end position="1598"/>
    </location>
</feature>
<evidence type="ECO:0000313" key="20">
    <source>
        <dbReference type="Proteomes" id="UP000231358"/>
    </source>
</evidence>
<feature type="transmembrane region" description="Helical" evidence="16">
    <location>
        <begin position="1768"/>
        <end position="1788"/>
    </location>
</feature>
<keyword evidence="7" id="KW-0547">Nucleotide-binding</keyword>
<feature type="transmembrane region" description="Helical" evidence="16">
    <location>
        <begin position="1171"/>
        <end position="1194"/>
    </location>
</feature>
<keyword evidence="8" id="KW-0378">Hydrolase</keyword>
<dbReference type="PANTHER" id="PTHR43394">
    <property type="entry name" value="ATP-DEPENDENT PERMEASE MDL1, MITOCHONDRIAL"/>
    <property type="match status" value="1"/>
</dbReference>
<proteinExistence type="inferred from homology"/>
<dbReference type="SMART" id="SM00642">
    <property type="entry name" value="Aamy"/>
    <property type="match status" value="1"/>
</dbReference>
<dbReference type="InterPro" id="IPR003439">
    <property type="entry name" value="ABC_transporter-like_ATP-bd"/>
</dbReference>
<dbReference type="SUPFAM" id="SSF51445">
    <property type="entry name" value="(Trans)glycosidases"/>
    <property type="match status" value="1"/>
</dbReference>
<dbReference type="InterPro" id="IPR013780">
    <property type="entry name" value="Glyco_hydro_b"/>
</dbReference>
<feature type="domain" description="ABC transporter" evidence="17">
    <location>
        <begin position="1278"/>
        <end position="1555"/>
    </location>
</feature>
<dbReference type="InterPro" id="IPR017871">
    <property type="entry name" value="ABC_transporter-like_CS"/>
</dbReference>
<keyword evidence="12" id="KW-0326">Glycosidase</keyword>
<feature type="transmembrane region" description="Helical" evidence="16">
    <location>
        <begin position="1643"/>
        <end position="1669"/>
    </location>
</feature>
<dbReference type="GO" id="GO:0005743">
    <property type="term" value="C:mitochondrial inner membrane"/>
    <property type="evidence" value="ECO:0007669"/>
    <property type="project" value="TreeGrafter"/>
</dbReference>
<dbReference type="Pfam" id="PF00128">
    <property type="entry name" value="Alpha-amylase"/>
    <property type="match status" value="1"/>
</dbReference>
<evidence type="ECO:0000256" key="12">
    <source>
        <dbReference type="ARBA" id="ARBA00023295"/>
    </source>
</evidence>
<sequence>MYDSPQYDMGYDVADYESVYPPYGTVQDMEVLIDECHRRGLRIILDLVVNHTSHEHKWFKESRSSKSNPKRDWYIWKPAKYDANGNRKPPNNWRSIFGGSAWEWDEGSEEYYLHLFCKEQPDLNWENQETRRAIYDSAMEFWLQKGVDGFRVDTVNMYSKHPEYPDAPVIDPKSETQMSPALFCNGPRIHEYLGEMNEVLAKYDAMTVGELPNTHTVDGILRYVSAAQNQLNMVFQFDIVDLGQGKDYKFLTTLPGWTLPELKTAVKGTQVIMKGTDGWSTVFTENHDQGRSVSRFGSEKTPELRVTSAKMLAIMQGTLSGTQFIYQGQEIGMMVQKISNNDPAELETAIKSLQRFARDHARLPMQWSSEANGGFSSSSEKTWMRVHDNYPEINVQVQEKDDSSVLSFWKRVIQLRKEYADLFVFGDFEILDEQNEKVFTYIKRGQKQSALIVLNFSDDKLNFEQPAGVQDAKVLLRNVEGDLSELQPFEGQPWRTTLDPEYTRHAMLADEGKFAAMASNDASNHALRRGEVISKHKIESSSNALLAPALSPVSTSYFESLIPEYMHFVYPFNPIMTEDELQDAVSKMDSDRENAAFVYAFAAATIDLAQSNRPTSSASTHITQLVNQAIETQPPMFLGFRPSILRTMTNVFIQMCFMSLGQYDLGFIYLREAITMIHLLRIEDKTALASLNPTERARRQRLYWLCFIHERFMSIVHFSPATLSPHASFPEADPTLAPGISQGWTQVIKTFLILEPTFINLWIGDRSQVSAKWVEKKYQELDDARWELEVSMLSETQQADLVITRQWMRTLLWQMAMSNWLLSSRAPCPSLSLELPLRLSGQLRQFLTKISQNTIRVHGSSILTKLVEIINTIADVVIHLPQATMEQTTSRIGDIVFMKSVVFSFHNLQQIEHVSKSVPKGKDIKTLFTFIRLLFSLNYTALDILLMVVGTFFAIAAGVPEPLLGIVLGQLINELNTVACSATQYNPSSVRTKVLYLIYITIFNFVSIYIYAASWALVSERLARRYRKAYFRSVVRQEAAFHDSLPSGQVISRLVSDIETVQSGTSEKVGIYMATLSYFVTAYIVAFIKVPVIAGILIAIVPCFFAMALVGGHLTSRYGSRVGKHIDLATSIASSSLSHLKIVHAFNAHQRLEDLFSSHLSNSQKDALKKAAVHAAQMGTLFFVVYSSNALAYWKGAHLIADSIDGRNSGVSVGAVYTVIFILIDASFILSQVSPYMHVFSAAASASERLLEVINRPSAIDGTSDTGGKCADLREEEIKFNDVHFTYPARSENPVLQGVTFSIPPRQHTAIVGPSGGGKSTIVALLERFYDPSTGSICIGTQDIRHVNVANLRGQMGFVQQESQLLNRSILENIAYGLVGSVEHEDLAEVILDMSLTGVVAEIQSGCTEEEVLRNCDPRISEIFRRAKVAADKANALSFIETLQFGIATSVGTAGGQLSGGQRQRIALATALVREPKLLILDEATAALDSMSEQLIQAALLKVSGTTTIVSIAHRLAAVKDADQVVVIEKGCVAEYGSSQQLLDSGGMYAKMIGLQRMDNAEADGAKALASRAYTLTGSETLESPIDEKDVLQEKPEVDLTTDQPSGEAKRTSSTLHAPEEEIPTRSKRLTTRIYFSFIRPNLLLIILGLGMSVIIGGSYSANAILFGNTVGGLSPCKGTPNIRHSGNLFGLMFFIVGLIELFANIIGGCAYGWAADQTLYRVRVASLRSLLSQSLTWHSTGGRSPGTLIAYITGDASAISGLTGTTIGLLLATTVNLFAGIIISFIVAWKISIVLVPTIPVLLFAGVMKLRVQSQFAERHKKAFSRATEITVEALGNLRFVAGFSLEKQLYREFLFSIQGPYQRTMKAITWGNFWLAAAFSVSNLISALAYWWGSKQIASGLYSQSQFFIVLPALLFSTQSCGQMLALAPDLSKAGKAASRIVDLVSTHSNEREFGGGDVHRALISGPGKSDADIEANERSESASCGTGQMPVGAELRGVEFSYPTTPDTPILKGLTVTFEPGRFYALVGPSGSGKSTIFAMLERFYYPSAGSIFINGQDVTRVLSTNFRDDIAIVPQENVLFEGTVAFNIALGARPGCTPTQAEIEEACKLAHIHEVIAELPQGYETICTNAGKQFSGGQRQRLSIARALIRKPGLLLLDESTSALDGESEGKIQDSLSGFMGKTTVVAIAHRLRTIYRADRIFLIQGGRCVDRGTHTELIERSEMYRESVLHQSLDV</sequence>
<dbReference type="GO" id="GO:0090599">
    <property type="term" value="F:alpha-glucosidase activity"/>
    <property type="evidence" value="ECO:0007669"/>
    <property type="project" value="UniProtKB-ARBA"/>
</dbReference>
<evidence type="ECO:0000256" key="10">
    <source>
        <dbReference type="ARBA" id="ARBA00022989"/>
    </source>
</evidence>
<evidence type="ECO:0000259" key="18">
    <source>
        <dbReference type="PROSITE" id="PS50929"/>
    </source>
</evidence>
<keyword evidence="4" id="KW-0813">Transport</keyword>
<dbReference type="FunFam" id="3.90.400.10:FF:000003">
    <property type="entry name" value="Probable alpha-glucosidase (Maltase)"/>
    <property type="match status" value="1"/>
</dbReference>
<dbReference type="GO" id="GO:0016052">
    <property type="term" value="P:carbohydrate catabolic process"/>
    <property type="evidence" value="ECO:0007669"/>
    <property type="project" value="UniProtKB-ARBA"/>
</dbReference>
<feature type="domain" description="ABC transmembrane type-1" evidence="18">
    <location>
        <begin position="948"/>
        <end position="1242"/>
    </location>
</feature>
<comment type="similarity">
    <text evidence="3">Belongs to the glycosyl hydrolase 13 family.</text>
</comment>
<dbReference type="SUPFAM" id="SSF51011">
    <property type="entry name" value="Glycosyl hydrolase domain"/>
    <property type="match status" value="1"/>
</dbReference>
<keyword evidence="6 16" id="KW-0812">Transmembrane</keyword>
<dbReference type="CDD" id="cd18577">
    <property type="entry name" value="ABC_6TM_Pgp_ABCB1_D1_like"/>
    <property type="match status" value="1"/>
</dbReference>
<dbReference type="InterPro" id="IPR036640">
    <property type="entry name" value="ABC1_TM_sf"/>
</dbReference>
<accession>A0A2G7G822</accession>
<keyword evidence="9" id="KW-0067">ATP-binding</keyword>
<dbReference type="PANTHER" id="PTHR43394:SF1">
    <property type="entry name" value="ATP-BINDING CASSETTE SUB-FAMILY B MEMBER 10, MITOCHONDRIAL"/>
    <property type="match status" value="1"/>
</dbReference>
<dbReference type="InterPro" id="IPR017853">
    <property type="entry name" value="GH"/>
</dbReference>
<dbReference type="Pfam" id="PF00664">
    <property type="entry name" value="ABC_membrane"/>
    <property type="match status" value="2"/>
</dbReference>
<feature type="transmembrane region" description="Helical" evidence="16">
    <location>
        <begin position="1069"/>
        <end position="1086"/>
    </location>
</feature>
<dbReference type="CDD" id="cd18578">
    <property type="entry name" value="ABC_6TM_Pgp_ABCB1_D2_like"/>
    <property type="match status" value="1"/>
</dbReference>
<evidence type="ECO:0000256" key="15">
    <source>
        <dbReference type="SAM" id="MobiDB-lite"/>
    </source>
</evidence>
<feature type="domain" description="ABC transmembrane type-1" evidence="18">
    <location>
        <begin position="1647"/>
        <end position="1935"/>
    </location>
</feature>
<keyword evidence="13" id="KW-0462">Maltose metabolism</keyword>
<keyword evidence="10 16" id="KW-1133">Transmembrane helix</keyword>
<dbReference type="InterPro" id="IPR027417">
    <property type="entry name" value="P-loop_NTPase"/>
</dbReference>
<evidence type="ECO:0000256" key="9">
    <source>
        <dbReference type="ARBA" id="ARBA00022840"/>
    </source>
</evidence>
<dbReference type="CDD" id="cd12148">
    <property type="entry name" value="fungal_TF_MHR"/>
    <property type="match status" value="1"/>
</dbReference>
<dbReference type="PROSITE" id="PS00211">
    <property type="entry name" value="ABC_TRANSPORTER_1"/>
    <property type="match status" value="2"/>
</dbReference>
<name>A0A2G7G822_9EURO</name>
<dbReference type="GO" id="GO:0090374">
    <property type="term" value="P:oligopeptide export from mitochondrion"/>
    <property type="evidence" value="ECO:0007669"/>
    <property type="project" value="TreeGrafter"/>
</dbReference>
<dbReference type="Gene3D" id="3.40.50.300">
    <property type="entry name" value="P-loop containing nucleotide triphosphate hydrolases"/>
    <property type="match status" value="2"/>
</dbReference>
<evidence type="ECO:0000256" key="5">
    <source>
        <dbReference type="ARBA" id="ARBA00022475"/>
    </source>
</evidence>
<comment type="similarity">
    <text evidence="2">Belongs to the ABC transporter superfamily. ABCB family. Multidrug resistance exporter (TC 3.A.1.201) subfamily.</text>
</comment>
<keyword evidence="20" id="KW-1185">Reference proteome</keyword>
<dbReference type="GO" id="GO:0016887">
    <property type="term" value="F:ATP hydrolysis activity"/>
    <property type="evidence" value="ECO:0007669"/>
    <property type="project" value="InterPro"/>
</dbReference>
<dbReference type="SUPFAM" id="SSF90123">
    <property type="entry name" value="ABC transporter transmembrane region"/>
    <property type="match status" value="2"/>
</dbReference>
<dbReference type="InterPro" id="IPR011527">
    <property type="entry name" value="ABC1_TM_dom"/>
</dbReference>
<feature type="transmembrane region" description="Helical" evidence="16">
    <location>
        <begin position="1092"/>
        <end position="1114"/>
    </location>
</feature>
<evidence type="ECO:0000256" key="8">
    <source>
        <dbReference type="ARBA" id="ARBA00022801"/>
    </source>
</evidence>
<keyword evidence="5" id="KW-1003">Cell membrane</keyword>
<dbReference type="FunFam" id="1.20.1560.10:FF:000057">
    <property type="entry name" value="ABC multidrug transporter SitT"/>
    <property type="match status" value="1"/>
</dbReference>
<dbReference type="Gene3D" id="3.20.20.80">
    <property type="entry name" value="Glycosidases"/>
    <property type="match status" value="1"/>
</dbReference>
<gene>
    <name evidence="19" type="ORF">AARAC_008404</name>
</gene>
<dbReference type="PROSITE" id="PS50929">
    <property type="entry name" value="ABC_TM1F"/>
    <property type="match status" value="2"/>
</dbReference>
<keyword evidence="11 16" id="KW-0472">Membrane</keyword>
<dbReference type="InterPro" id="IPR039421">
    <property type="entry name" value="Type_1_exporter"/>
</dbReference>
<evidence type="ECO:0000256" key="6">
    <source>
        <dbReference type="ARBA" id="ARBA00022692"/>
    </source>
</evidence>
<dbReference type="InterPro" id="IPR003593">
    <property type="entry name" value="AAA+_ATPase"/>
</dbReference>
<feature type="transmembrane region" description="Helical" evidence="16">
    <location>
        <begin position="1214"/>
        <end position="1231"/>
    </location>
</feature>
<dbReference type="GO" id="GO:0000023">
    <property type="term" value="P:maltose metabolic process"/>
    <property type="evidence" value="ECO:0007669"/>
    <property type="project" value="UniProtKB-KW"/>
</dbReference>
<dbReference type="Gene3D" id="2.60.40.1180">
    <property type="entry name" value="Golgi alpha-mannosidase II"/>
    <property type="match status" value="1"/>
</dbReference>
<feature type="transmembrane region" description="Helical" evidence="16">
    <location>
        <begin position="1689"/>
        <end position="1714"/>
    </location>
</feature>
<dbReference type="SUPFAM" id="SSF52540">
    <property type="entry name" value="P-loop containing nucleoside triphosphate hydrolases"/>
    <property type="match status" value="2"/>
</dbReference>
<evidence type="ECO:0000256" key="3">
    <source>
        <dbReference type="ARBA" id="ARBA00008061"/>
    </source>
</evidence>
<dbReference type="Proteomes" id="UP000231358">
    <property type="component" value="Unassembled WGS sequence"/>
</dbReference>
<evidence type="ECO:0000256" key="7">
    <source>
        <dbReference type="ARBA" id="ARBA00022741"/>
    </source>
</evidence>